<dbReference type="CDD" id="cd06278">
    <property type="entry name" value="PBP1_LacI-like"/>
    <property type="match status" value="1"/>
</dbReference>
<dbReference type="SUPFAM" id="SSF47413">
    <property type="entry name" value="lambda repressor-like DNA-binding domains"/>
    <property type="match status" value="1"/>
</dbReference>
<dbReference type="SUPFAM" id="SSF53822">
    <property type="entry name" value="Periplasmic binding protein-like I"/>
    <property type="match status" value="1"/>
</dbReference>
<dbReference type="Proteomes" id="UP000295388">
    <property type="component" value="Unassembled WGS sequence"/>
</dbReference>
<protein>
    <submittedName>
        <fullName evidence="5">LacI family transcriptional regulator</fullName>
    </submittedName>
</protein>
<evidence type="ECO:0000256" key="2">
    <source>
        <dbReference type="ARBA" id="ARBA00023125"/>
    </source>
</evidence>
<comment type="caution">
    <text evidence="5">The sequence shown here is derived from an EMBL/GenBank/DDBJ whole genome shotgun (WGS) entry which is preliminary data.</text>
</comment>
<dbReference type="InterPro" id="IPR028082">
    <property type="entry name" value="Peripla_BP_I"/>
</dbReference>
<dbReference type="AlphaFoldDB" id="A0A4R6KID3"/>
<evidence type="ECO:0000256" key="3">
    <source>
        <dbReference type="ARBA" id="ARBA00023163"/>
    </source>
</evidence>
<evidence type="ECO:0000313" key="5">
    <source>
        <dbReference type="EMBL" id="TDO50679.1"/>
    </source>
</evidence>
<evidence type="ECO:0000313" key="6">
    <source>
        <dbReference type="Proteomes" id="UP000295388"/>
    </source>
</evidence>
<proteinExistence type="predicted"/>
<dbReference type="Pfam" id="PF00356">
    <property type="entry name" value="LacI"/>
    <property type="match status" value="1"/>
</dbReference>
<dbReference type="OrthoDB" id="37081at2"/>
<reference evidence="5 6" key="1">
    <citation type="submission" date="2019-03" db="EMBL/GenBank/DDBJ databases">
        <title>Genomic Encyclopedia of Type Strains, Phase III (KMG-III): the genomes of soil and plant-associated and newly described type strains.</title>
        <authorList>
            <person name="Whitman W."/>
        </authorList>
    </citation>
    <scope>NUCLEOTIDE SEQUENCE [LARGE SCALE GENOMIC DNA]</scope>
    <source>
        <strain evidence="5 6">VKM Ac-2527</strain>
    </source>
</reference>
<name>A0A4R6KID3_9ACTN</name>
<dbReference type="EMBL" id="SNWQ01000004">
    <property type="protein sequence ID" value="TDO50679.1"/>
    <property type="molecule type" value="Genomic_DNA"/>
</dbReference>
<keyword evidence="2" id="KW-0238">DNA-binding</keyword>
<accession>A0A4R6KID3</accession>
<dbReference type="CDD" id="cd01392">
    <property type="entry name" value="HTH_LacI"/>
    <property type="match status" value="1"/>
</dbReference>
<sequence>MGERPPTSRDLARLAGVSQATVSRVLTNHPRVSPDTRARVLQVLAETNYTPNALARAMKTGRTDTIGVFMTRVTSPFHAELLDEIGRLLSAAGLHMILWNIEHDPDESVAEMLQQRLVDGFLLTSATYDSKLHTAAVASGAPTVLLHRGIDDFDCDQVVGDNWQGAYDAGRYLVEAGHRDIGLVTLEHTGNSSRDRDLGFRAALADAGVTLKPRNVITTNVRHADGHAAAQKLLSRAKPPTAIYTITDLLAFGVLDGARARGVRVPDDLWVVGFDNTDLASWEAFDLTTVDQPIHAIVEAGIDLLRNRIADPTAETTIRQLPCKLVVRGSTAHTPPKPAGNHTT</sequence>
<organism evidence="5 6">
    <name type="scientific">Kribbella caucasensis</name>
    <dbReference type="NCBI Taxonomy" id="2512215"/>
    <lineage>
        <taxon>Bacteria</taxon>
        <taxon>Bacillati</taxon>
        <taxon>Actinomycetota</taxon>
        <taxon>Actinomycetes</taxon>
        <taxon>Propionibacteriales</taxon>
        <taxon>Kribbellaceae</taxon>
        <taxon>Kribbella</taxon>
    </lineage>
</organism>
<dbReference type="GO" id="GO:0003700">
    <property type="term" value="F:DNA-binding transcription factor activity"/>
    <property type="evidence" value="ECO:0007669"/>
    <property type="project" value="TreeGrafter"/>
</dbReference>
<keyword evidence="3" id="KW-0804">Transcription</keyword>
<dbReference type="PANTHER" id="PTHR30146:SF109">
    <property type="entry name" value="HTH-TYPE TRANSCRIPTIONAL REGULATOR GALS"/>
    <property type="match status" value="1"/>
</dbReference>
<dbReference type="InterPro" id="IPR046335">
    <property type="entry name" value="LacI/GalR-like_sensor"/>
</dbReference>
<gene>
    <name evidence="5" type="ORF">EV643_104172</name>
</gene>
<dbReference type="SMART" id="SM00354">
    <property type="entry name" value="HTH_LACI"/>
    <property type="match status" value="1"/>
</dbReference>
<dbReference type="Pfam" id="PF13377">
    <property type="entry name" value="Peripla_BP_3"/>
    <property type="match status" value="1"/>
</dbReference>
<evidence type="ECO:0000259" key="4">
    <source>
        <dbReference type="PROSITE" id="PS50932"/>
    </source>
</evidence>
<dbReference type="GO" id="GO:0000976">
    <property type="term" value="F:transcription cis-regulatory region binding"/>
    <property type="evidence" value="ECO:0007669"/>
    <property type="project" value="TreeGrafter"/>
</dbReference>
<dbReference type="PROSITE" id="PS50932">
    <property type="entry name" value="HTH_LACI_2"/>
    <property type="match status" value="1"/>
</dbReference>
<keyword evidence="6" id="KW-1185">Reference proteome</keyword>
<dbReference type="InterPro" id="IPR010982">
    <property type="entry name" value="Lambda_DNA-bd_dom_sf"/>
</dbReference>
<keyword evidence="1" id="KW-0805">Transcription regulation</keyword>
<evidence type="ECO:0000256" key="1">
    <source>
        <dbReference type="ARBA" id="ARBA00023015"/>
    </source>
</evidence>
<dbReference type="PANTHER" id="PTHR30146">
    <property type="entry name" value="LACI-RELATED TRANSCRIPTIONAL REPRESSOR"/>
    <property type="match status" value="1"/>
</dbReference>
<dbReference type="RefSeq" id="WP_133799873.1">
    <property type="nucleotide sequence ID" value="NZ_SNWQ01000004.1"/>
</dbReference>
<feature type="domain" description="HTH lacI-type" evidence="4">
    <location>
        <begin position="6"/>
        <end position="60"/>
    </location>
</feature>
<dbReference type="Gene3D" id="3.40.50.2300">
    <property type="match status" value="2"/>
</dbReference>
<dbReference type="Gene3D" id="1.10.260.40">
    <property type="entry name" value="lambda repressor-like DNA-binding domains"/>
    <property type="match status" value="1"/>
</dbReference>
<dbReference type="InterPro" id="IPR000843">
    <property type="entry name" value="HTH_LacI"/>
</dbReference>